<organism evidence="2 3">
    <name type="scientific">Rickettsia canadensis str. CA410</name>
    <dbReference type="NCBI Taxonomy" id="1105107"/>
    <lineage>
        <taxon>Bacteria</taxon>
        <taxon>Pseudomonadati</taxon>
        <taxon>Pseudomonadota</taxon>
        <taxon>Alphaproteobacteria</taxon>
        <taxon>Rickettsiales</taxon>
        <taxon>Rickettsiaceae</taxon>
        <taxon>Rickettsieae</taxon>
        <taxon>Rickettsia</taxon>
        <taxon>belli group</taxon>
    </lineage>
</organism>
<reference evidence="3" key="1">
    <citation type="submission" date="2012-02" db="EMBL/GenBank/DDBJ databases">
        <title>Complete genome sequence of Rickettsia parkeri strain Portsmouth.</title>
        <authorList>
            <person name="Johnson S.L."/>
            <person name="Munk A.C."/>
            <person name="Han S."/>
            <person name="Bruce D.C."/>
            <person name="Dasch G.A."/>
        </authorList>
    </citation>
    <scope>NUCLEOTIDE SEQUENCE [LARGE SCALE GENOMIC DNA]</scope>
    <source>
        <strain evidence="3">CA410</strain>
    </source>
</reference>
<dbReference type="Proteomes" id="UP000007878">
    <property type="component" value="Chromosome"/>
</dbReference>
<evidence type="ECO:0000313" key="3">
    <source>
        <dbReference type="Proteomes" id="UP000007878"/>
    </source>
</evidence>
<evidence type="ECO:0000256" key="1">
    <source>
        <dbReference type="SAM" id="MobiDB-lite"/>
    </source>
</evidence>
<evidence type="ECO:0000313" key="2">
    <source>
        <dbReference type="EMBL" id="AFB20612.1"/>
    </source>
</evidence>
<feature type="region of interest" description="Disordered" evidence="1">
    <location>
        <begin position="1"/>
        <end position="22"/>
    </location>
</feature>
<proteinExistence type="predicted"/>
<dbReference type="EMBL" id="CP003304">
    <property type="protein sequence ID" value="AFB20612.1"/>
    <property type="molecule type" value="Genomic_DNA"/>
</dbReference>
<gene>
    <name evidence="2" type="ORF">RCA_00145</name>
</gene>
<sequence length="37" mass="4307">MWNHGSLQHNGGNYAQQNGDNIILTENRQNINFDTKY</sequence>
<protein>
    <submittedName>
        <fullName evidence="2">Uncharacterized protein</fullName>
    </submittedName>
</protein>
<accession>A0ABM5MQI7</accession>
<name>A0ABM5MQI7_RICCA</name>
<keyword evidence="3" id="KW-1185">Reference proteome</keyword>